<dbReference type="GO" id="GO:0005829">
    <property type="term" value="C:cytosol"/>
    <property type="evidence" value="ECO:0007669"/>
    <property type="project" value="TreeGrafter"/>
</dbReference>
<keyword evidence="2" id="KW-0819">tRNA processing</keyword>
<dbReference type="InterPro" id="IPR019407">
    <property type="entry name" value="CTU2"/>
</dbReference>
<evidence type="ECO:0000313" key="3">
    <source>
        <dbReference type="EMBL" id="VDM74970.1"/>
    </source>
</evidence>
<dbReference type="GO" id="GO:0000049">
    <property type="term" value="F:tRNA binding"/>
    <property type="evidence" value="ECO:0007669"/>
    <property type="project" value="InterPro"/>
</dbReference>
<evidence type="ECO:0000256" key="2">
    <source>
        <dbReference type="ARBA" id="ARBA00022694"/>
    </source>
</evidence>
<reference evidence="3 4" key="1">
    <citation type="submission" date="2018-11" db="EMBL/GenBank/DDBJ databases">
        <authorList>
            <consortium name="Pathogen Informatics"/>
        </authorList>
    </citation>
    <scope>NUCLEOTIDE SEQUENCE [LARGE SCALE GENOMIC DNA]</scope>
</reference>
<dbReference type="AlphaFoldDB" id="A0A3P7IPD6"/>
<dbReference type="EMBL" id="UYYB01094795">
    <property type="protein sequence ID" value="VDM74970.1"/>
    <property type="molecule type" value="Genomic_DNA"/>
</dbReference>
<name>A0A3P7IPD6_STRVU</name>
<accession>A0A3P7IPD6</accession>
<gene>
    <name evidence="3" type="ORF">SVUK_LOCUS9968</name>
</gene>
<keyword evidence="1" id="KW-0963">Cytoplasm</keyword>
<dbReference type="GO" id="GO:0016783">
    <property type="term" value="F:sulfurtransferase activity"/>
    <property type="evidence" value="ECO:0007669"/>
    <property type="project" value="TreeGrafter"/>
</dbReference>
<dbReference type="PANTHER" id="PTHR20882">
    <property type="entry name" value="CYTOPLASMIC TRNA 2-THIOLATION PROTEIN 2"/>
    <property type="match status" value="1"/>
</dbReference>
<organism evidence="3 4">
    <name type="scientific">Strongylus vulgaris</name>
    <name type="common">Blood worm</name>
    <dbReference type="NCBI Taxonomy" id="40348"/>
    <lineage>
        <taxon>Eukaryota</taxon>
        <taxon>Metazoa</taxon>
        <taxon>Ecdysozoa</taxon>
        <taxon>Nematoda</taxon>
        <taxon>Chromadorea</taxon>
        <taxon>Rhabditida</taxon>
        <taxon>Rhabditina</taxon>
        <taxon>Rhabditomorpha</taxon>
        <taxon>Strongyloidea</taxon>
        <taxon>Strongylidae</taxon>
        <taxon>Strongylus</taxon>
    </lineage>
</organism>
<proteinExistence type="predicted"/>
<dbReference type="Proteomes" id="UP000270094">
    <property type="component" value="Unassembled WGS sequence"/>
</dbReference>
<dbReference type="PANTHER" id="PTHR20882:SF14">
    <property type="entry name" value="CYTOPLASMIC TRNA 2-THIOLATION PROTEIN 2"/>
    <property type="match status" value="1"/>
</dbReference>
<keyword evidence="4" id="KW-1185">Reference proteome</keyword>
<evidence type="ECO:0000256" key="1">
    <source>
        <dbReference type="ARBA" id="ARBA00022490"/>
    </source>
</evidence>
<protein>
    <recommendedName>
        <fullName evidence="5">Cytoplasmic tRNA 2-thiolation protein 2</fullName>
    </recommendedName>
</protein>
<dbReference type="OrthoDB" id="25129at2759"/>
<evidence type="ECO:0000313" key="4">
    <source>
        <dbReference type="Proteomes" id="UP000270094"/>
    </source>
</evidence>
<sequence>MSKGVHANRLYSKDRDRKVLVLLDGSKESAFLFRQVEDAMKQKNFKRLILEPCFVFLLSSTDIAEIRLVEERMHILRQALPGTYFIVHLSAIFGHIELTDDNSCQGLQYLSKLEEFLSAFRTVVSREEAMRILKIRVLQKLSRITKVSKVDVKYFFHFLEIVTHFFVGGSISKMTDVVEKTLTGTTFVRPLRDVTSAEIAVALRLENVENYVLLPELKSGLSPNLHFCEASKKRSLQEMSSAFLAHFIKEGFESTIPTVLGISNKVHSPVEESCCSICDYPTSASPSLLIMIVETNHFML</sequence>
<dbReference type="GO" id="GO:0002143">
    <property type="term" value="P:tRNA wobble position uridine thiolation"/>
    <property type="evidence" value="ECO:0007669"/>
    <property type="project" value="TreeGrafter"/>
</dbReference>
<evidence type="ECO:0008006" key="5">
    <source>
        <dbReference type="Google" id="ProtNLM"/>
    </source>
</evidence>